<dbReference type="EMBL" id="JALLPJ020001275">
    <property type="protein sequence ID" value="KAL3771998.1"/>
    <property type="molecule type" value="Genomic_DNA"/>
</dbReference>
<dbReference type="Pfam" id="PF00856">
    <property type="entry name" value="SET"/>
    <property type="match status" value="1"/>
</dbReference>
<evidence type="ECO:0000256" key="2">
    <source>
        <dbReference type="SAM" id="SignalP"/>
    </source>
</evidence>
<dbReference type="Gene3D" id="2.170.270.10">
    <property type="entry name" value="SET domain"/>
    <property type="match status" value="1"/>
</dbReference>
<feature type="region of interest" description="Disordered" evidence="1">
    <location>
        <begin position="486"/>
        <end position="560"/>
    </location>
</feature>
<dbReference type="InterPro" id="IPR046341">
    <property type="entry name" value="SET_dom_sf"/>
</dbReference>
<feature type="compositionally biased region" description="Polar residues" evidence="1">
    <location>
        <begin position="106"/>
        <end position="118"/>
    </location>
</feature>
<feature type="compositionally biased region" description="Polar residues" evidence="1">
    <location>
        <begin position="637"/>
        <end position="653"/>
    </location>
</feature>
<feature type="compositionally biased region" description="Gly residues" evidence="1">
    <location>
        <begin position="516"/>
        <end position="534"/>
    </location>
</feature>
<reference evidence="4 5" key="1">
    <citation type="submission" date="2024-10" db="EMBL/GenBank/DDBJ databases">
        <title>Updated reference genomes for cyclostephanoid diatoms.</title>
        <authorList>
            <person name="Roberts W.R."/>
            <person name="Alverson A.J."/>
        </authorList>
    </citation>
    <scope>NUCLEOTIDE SEQUENCE [LARGE SCALE GENOMIC DNA]</scope>
    <source>
        <strain evidence="4 5">AJA010-31</strain>
    </source>
</reference>
<feature type="region of interest" description="Disordered" evidence="1">
    <location>
        <begin position="411"/>
        <end position="460"/>
    </location>
</feature>
<name>A0ABD3N9H2_9STRA</name>
<comment type="caution">
    <text evidence="4">The sequence shown here is derived from an EMBL/GenBank/DDBJ whole genome shotgun (WGS) entry which is preliminary data.</text>
</comment>
<dbReference type="Proteomes" id="UP001530400">
    <property type="component" value="Unassembled WGS sequence"/>
</dbReference>
<dbReference type="InterPro" id="IPR051760">
    <property type="entry name" value="KMT5A"/>
</dbReference>
<evidence type="ECO:0000259" key="3">
    <source>
        <dbReference type="PROSITE" id="PS50280"/>
    </source>
</evidence>
<dbReference type="PANTHER" id="PTHR46167">
    <property type="entry name" value="N-LYSINE METHYLTRANSFERASE KMT5A"/>
    <property type="match status" value="1"/>
</dbReference>
<feature type="region of interest" description="Disordered" evidence="1">
    <location>
        <begin position="596"/>
        <end position="673"/>
    </location>
</feature>
<accession>A0ABD3N9H2</accession>
<keyword evidence="5" id="KW-1185">Reference proteome</keyword>
<feature type="signal peptide" evidence="2">
    <location>
        <begin position="1"/>
        <end position="19"/>
    </location>
</feature>
<proteinExistence type="predicted"/>
<keyword evidence="2" id="KW-0732">Signal</keyword>
<feature type="region of interest" description="Disordered" evidence="1">
    <location>
        <begin position="364"/>
        <end position="386"/>
    </location>
</feature>
<dbReference type="InterPro" id="IPR001214">
    <property type="entry name" value="SET_dom"/>
</dbReference>
<dbReference type="AlphaFoldDB" id="A0ABD3N9H2"/>
<sequence length="991" mass="106658">MKFSTAIIAILISSPCATSLNINPHQRRYNDVVINTALSSTAFDTRAPPVSISENYNRGLDVDFISSALLEPPMRENGYYNDMEQDDADEYPENYEFEQMSERQMKQPQQKFRQNVSQPRRYGQQQQYISQQFSQQAHTHRVMTGAERRSTWESYAKPGLPGRHINSNAGGVMGSLNGIGGWQYTSMYGPATSVNSFDRPRRNEPAYGSNNSVHNGGRANIRSGAQTSNSAASYNMGNVIGLGPQRPSIRESSHHVGGAVMTGAQRRAGFQNIHSYEPFMPQGATYHQLPDSLEFESSHSYDHEEAEILDSNEFGATEAAQEQHAMPFQQLDVTSDQAASFNGFKPAPALEVDERNQVDNSFAKSAPAPSKFSPLPKQAAPFKGASGPQAPINGMGSAMLKGPGSIGLKGKEQSKGPFAKSNISSFKSGSTTPLNDSKMKIPSFNGTDGPTSPGSMLKNTGALEITGNVPSKGVFGGALKFPGGSFSKPDSNSSPVKSPGVPSIKSSSSTPFPINGSGGSFTYGHKQGPGGIGLKGKEQSKGGVFGAGIQSQGSNPFAKAPFKTAGTTSFNAQSPSSLVNGVKKSVDNVELKGNVLSNGISSPAPGTPPLKGSGGPLSGLFGKGKSSFKSAGGTGKMSSKSSFAATSIPQGGTSSPPTKFKPFVPTPEQDQPDNVANVQKELSFNGFKQPAATITSADNSVGLAGVGQNKFKPFVPSFKPQEDIQANEPAPPKQDLAAFLQNPIKVKKDAKTVAASLSALSSPPVFYNDFESTEMAGLSNENQSNDLNFAISNGVVQDMPSSTGVPMNTPARQSLPPYLSLHLIPGKGLGVITNKAFKIGEFIGNYEGEIMSEEVKDRRYLKSLEHKLTDEDRQWIESRLDRGQTITGTYLYGVDLDVGNAYKHFGRKREEEEEPAPDRIFVDAEDEYESLWTRFINHASPPLDNLKPMSVPESYDGKPRVWFMAKRDIEPGEELCFDYGEDYWLEGDEVY</sequence>
<evidence type="ECO:0000256" key="1">
    <source>
        <dbReference type="SAM" id="MobiDB-lite"/>
    </source>
</evidence>
<feature type="region of interest" description="Disordered" evidence="1">
    <location>
        <begin position="236"/>
        <end position="256"/>
    </location>
</feature>
<evidence type="ECO:0000313" key="5">
    <source>
        <dbReference type="Proteomes" id="UP001530400"/>
    </source>
</evidence>
<feature type="domain" description="SET" evidence="3">
    <location>
        <begin position="817"/>
        <end position="980"/>
    </location>
</feature>
<feature type="compositionally biased region" description="Low complexity" evidence="1">
    <location>
        <begin position="491"/>
        <end position="514"/>
    </location>
</feature>
<feature type="region of interest" description="Disordered" evidence="1">
    <location>
        <begin position="101"/>
        <end position="124"/>
    </location>
</feature>
<organism evidence="4 5">
    <name type="scientific">Cyclotella atomus</name>
    <dbReference type="NCBI Taxonomy" id="382360"/>
    <lineage>
        <taxon>Eukaryota</taxon>
        <taxon>Sar</taxon>
        <taxon>Stramenopiles</taxon>
        <taxon>Ochrophyta</taxon>
        <taxon>Bacillariophyta</taxon>
        <taxon>Coscinodiscophyceae</taxon>
        <taxon>Thalassiosirophycidae</taxon>
        <taxon>Stephanodiscales</taxon>
        <taxon>Stephanodiscaceae</taxon>
        <taxon>Cyclotella</taxon>
    </lineage>
</organism>
<dbReference type="PANTHER" id="PTHR46167:SF1">
    <property type="entry name" value="N-LYSINE METHYLTRANSFERASE KMT5A"/>
    <property type="match status" value="1"/>
</dbReference>
<feature type="compositionally biased region" description="Polar residues" evidence="1">
    <location>
        <begin position="421"/>
        <end position="435"/>
    </location>
</feature>
<gene>
    <name evidence="4" type="ORF">ACHAWO_008170</name>
</gene>
<feature type="compositionally biased region" description="Polar residues" evidence="1">
    <location>
        <begin position="444"/>
        <end position="458"/>
    </location>
</feature>
<feature type="chain" id="PRO_5044862472" description="SET domain-containing protein" evidence="2">
    <location>
        <begin position="20"/>
        <end position="991"/>
    </location>
</feature>
<feature type="compositionally biased region" description="Low complexity" evidence="1">
    <location>
        <begin position="618"/>
        <end position="631"/>
    </location>
</feature>
<dbReference type="PROSITE" id="PS50280">
    <property type="entry name" value="SET"/>
    <property type="match status" value="1"/>
</dbReference>
<feature type="compositionally biased region" description="Low complexity" evidence="1">
    <location>
        <begin position="654"/>
        <end position="667"/>
    </location>
</feature>
<protein>
    <recommendedName>
        <fullName evidence="3">SET domain-containing protein</fullName>
    </recommendedName>
</protein>
<dbReference type="SUPFAM" id="SSF82199">
    <property type="entry name" value="SET domain"/>
    <property type="match status" value="1"/>
</dbReference>
<dbReference type="SMART" id="SM00317">
    <property type="entry name" value="SET"/>
    <property type="match status" value="1"/>
</dbReference>
<evidence type="ECO:0000313" key="4">
    <source>
        <dbReference type="EMBL" id="KAL3771998.1"/>
    </source>
</evidence>
<feature type="region of interest" description="Disordered" evidence="1">
    <location>
        <begin position="195"/>
        <end position="224"/>
    </location>
</feature>